<gene>
    <name evidence="17" type="primary">itga6b</name>
</gene>
<dbReference type="GO" id="GO:0005178">
    <property type="term" value="F:integrin binding"/>
    <property type="evidence" value="ECO:0007669"/>
    <property type="project" value="TreeGrafter"/>
</dbReference>
<dbReference type="InterPro" id="IPR013649">
    <property type="entry name" value="Integrin_alpha_Ig-like_1"/>
</dbReference>
<evidence type="ECO:0000256" key="13">
    <source>
        <dbReference type="RuleBase" id="RU003762"/>
    </source>
</evidence>
<keyword evidence="18" id="KW-1185">Reference proteome</keyword>
<evidence type="ECO:0000256" key="12">
    <source>
        <dbReference type="PROSITE-ProRule" id="PRU00803"/>
    </source>
</evidence>
<evidence type="ECO:0000259" key="14">
    <source>
        <dbReference type="Pfam" id="PF08441"/>
    </source>
</evidence>
<dbReference type="Proteomes" id="UP000005207">
    <property type="component" value="Linkage group LG18"/>
</dbReference>
<evidence type="ECO:0000256" key="1">
    <source>
        <dbReference type="ARBA" id="ARBA00004479"/>
    </source>
</evidence>
<dbReference type="GO" id="GO:0050900">
    <property type="term" value="P:leukocyte migration"/>
    <property type="evidence" value="ECO:0007669"/>
    <property type="project" value="TreeGrafter"/>
</dbReference>
<dbReference type="GO" id="GO:0098609">
    <property type="term" value="P:cell-cell adhesion"/>
    <property type="evidence" value="ECO:0007669"/>
    <property type="project" value="TreeGrafter"/>
</dbReference>
<evidence type="ECO:0000256" key="8">
    <source>
        <dbReference type="ARBA" id="ARBA00023037"/>
    </source>
</evidence>
<dbReference type="InterPro" id="IPR013519">
    <property type="entry name" value="Int_alpha_beta-p"/>
</dbReference>
<keyword evidence="7 13" id="KW-1133">Transmembrane helix</keyword>
<dbReference type="Gene3D" id="2.130.10.130">
    <property type="entry name" value="Integrin alpha, N-terminal"/>
    <property type="match status" value="1"/>
</dbReference>
<dbReference type="GO" id="GO:0008305">
    <property type="term" value="C:integrin complex"/>
    <property type="evidence" value="ECO:0007669"/>
    <property type="project" value="InterPro"/>
</dbReference>
<dbReference type="PANTHER" id="PTHR23220:SF9">
    <property type="entry name" value="INTEGRIN ALPHA-6"/>
    <property type="match status" value="1"/>
</dbReference>
<feature type="domain" description="Integrin alpha second immunoglobulin-like" evidence="15">
    <location>
        <begin position="613"/>
        <end position="761"/>
    </location>
</feature>
<evidence type="ECO:0000256" key="3">
    <source>
        <dbReference type="ARBA" id="ARBA00022692"/>
    </source>
</evidence>
<reference evidence="17" key="2">
    <citation type="submission" date="2025-08" db="UniProtKB">
        <authorList>
            <consortium name="Ensembl"/>
        </authorList>
    </citation>
    <scope>IDENTIFICATION</scope>
</reference>
<dbReference type="AlphaFoldDB" id="A0A669DFC1"/>
<evidence type="ECO:0000256" key="2">
    <source>
        <dbReference type="ARBA" id="ARBA00008054"/>
    </source>
</evidence>
<evidence type="ECO:0000259" key="16">
    <source>
        <dbReference type="Pfam" id="PF20806"/>
    </source>
</evidence>
<evidence type="ECO:0000256" key="10">
    <source>
        <dbReference type="ARBA" id="ARBA00023170"/>
    </source>
</evidence>
<dbReference type="GO" id="GO:0033627">
    <property type="term" value="P:cell adhesion mediated by integrin"/>
    <property type="evidence" value="ECO:0007669"/>
    <property type="project" value="TreeGrafter"/>
</dbReference>
<organism evidence="17 18">
    <name type="scientific">Oreochromis niloticus</name>
    <name type="common">Nile tilapia</name>
    <name type="synonym">Tilapia nilotica</name>
    <dbReference type="NCBI Taxonomy" id="8128"/>
    <lineage>
        <taxon>Eukaryota</taxon>
        <taxon>Metazoa</taxon>
        <taxon>Chordata</taxon>
        <taxon>Craniata</taxon>
        <taxon>Vertebrata</taxon>
        <taxon>Euteleostomi</taxon>
        <taxon>Actinopterygii</taxon>
        <taxon>Neopterygii</taxon>
        <taxon>Teleostei</taxon>
        <taxon>Neoteleostei</taxon>
        <taxon>Acanthomorphata</taxon>
        <taxon>Ovalentaria</taxon>
        <taxon>Cichlomorphae</taxon>
        <taxon>Cichliformes</taxon>
        <taxon>Cichlidae</taxon>
        <taxon>African cichlids</taxon>
        <taxon>Pseudocrenilabrinae</taxon>
        <taxon>Oreochromini</taxon>
        <taxon>Oreochromis</taxon>
    </lineage>
</organism>
<evidence type="ECO:0000259" key="15">
    <source>
        <dbReference type="Pfam" id="PF20805"/>
    </source>
</evidence>
<dbReference type="InterPro" id="IPR000413">
    <property type="entry name" value="Integrin_alpha"/>
</dbReference>
<dbReference type="SMART" id="SM00191">
    <property type="entry name" value="Int_alpha"/>
    <property type="match status" value="5"/>
</dbReference>
<evidence type="ECO:0000256" key="7">
    <source>
        <dbReference type="ARBA" id="ARBA00022989"/>
    </source>
</evidence>
<feature type="repeat" description="FG-GAP" evidence="12">
    <location>
        <begin position="243"/>
        <end position="298"/>
    </location>
</feature>
<dbReference type="Gene3D" id="1.20.5.930">
    <property type="entry name" value="Bicelle-embedded integrin alpha(iib) transmembrane segment"/>
    <property type="match status" value="1"/>
</dbReference>
<dbReference type="GeneTree" id="ENSGT00940000155353"/>
<keyword evidence="10 13" id="KW-0675">Receptor</keyword>
<evidence type="ECO:0000256" key="4">
    <source>
        <dbReference type="ARBA" id="ARBA00022729"/>
    </source>
</evidence>
<dbReference type="Gene3D" id="2.60.40.1510">
    <property type="entry name" value="ntegrin, alpha v. Chain A, domain 3"/>
    <property type="match status" value="1"/>
</dbReference>
<dbReference type="Pfam" id="PF08441">
    <property type="entry name" value="Integrin_A_Ig_1"/>
    <property type="match status" value="1"/>
</dbReference>
<dbReference type="GO" id="GO:0007160">
    <property type="term" value="P:cell-matrix adhesion"/>
    <property type="evidence" value="ECO:0007669"/>
    <property type="project" value="TreeGrafter"/>
</dbReference>
<feature type="transmembrane region" description="Helical" evidence="13">
    <location>
        <begin position="884"/>
        <end position="906"/>
    </location>
</feature>
<reference evidence="17" key="3">
    <citation type="submission" date="2025-09" db="UniProtKB">
        <authorList>
            <consortium name="Ensembl"/>
        </authorList>
    </citation>
    <scope>IDENTIFICATION</scope>
</reference>
<evidence type="ECO:0000256" key="5">
    <source>
        <dbReference type="ARBA" id="ARBA00022737"/>
    </source>
</evidence>
<dbReference type="GO" id="GO:0007229">
    <property type="term" value="P:integrin-mediated signaling pathway"/>
    <property type="evidence" value="ECO:0007669"/>
    <property type="project" value="UniProtKB-KW"/>
</dbReference>
<reference evidence="18" key="1">
    <citation type="submission" date="2012-01" db="EMBL/GenBank/DDBJ databases">
        <title>The Genome Sequence of Oreochromis niloticus (Nile Tilapia).</title>
        <authorList>
            <consortium name="Broad Institute Genome Assembly Team"/>
            <consortium name="Broad Institute Sequencing Platform"/>
            <person name="Di Palma F."/>
            <person name="Johnson J."/>
            <person name="Lander E.S."/>
            <person name="Lindblad-Toh K."/>
        </authorList>
    </citation>
    <scope>NUCLEOTIDE SEQUENCE [LARGE SCALE GENOMIC DNA]</scope>
</reference>
<evidence type="ECO:0000313" key="17">
    <source>
        <dbReference type="Ensembl" id="ENSONIP00000058248.1"/>
    </source>
</evidence>
<dbReference type="Ensembl" id="ENSONIT00000067113.1">
    <property type="protein sequence ID" value="ENSONIP00000058248.1"/>
    <property type="gene ID" value="ENSONIG00000010374.2"/>
</dbReference>
<dbReference type="PROSITE" id="PS51470">
    <property type="entry name" value="FG_GAP"/>
    <property type="match status" value="5"/>
</dbReference>
<dbReference type="InterPro" id="IPR048286">
    <property type="entry name" value="Integrin_alpha_Ig-like_3"/>
</dbReference>
<feature type="signal peptide" evidence="13">
    <location>
        <begin position="1"/>
        <end position="23"/>
    </location>
</feature>
<evidence type="ECO:0000313" key="18">
    <source>
        <dbReference type="Proteomes" id="UP000005207"/>
    </source>
</evidence>
<dbReference type="PROSITE" id="PS00242">
    <property type="entry name" value="INTEGRIN_ALPHA"/>
    <property type="match status" value="1"/>
</dbReference>
<keyword evidence="5" id="KW-0677">Repeat</keyword>
<keyword evidence="8 13" id="KW-0401">Integrin</keyword>
<dbReference type="Gene3D" id="2.60.40.1530">
    <property type="entry name" value="ntegrin, alpha v. Chain A, domain 4"/>
    <property type="match status" value="1"/>
</dbReference>
<feature type="repeat" description="FG-GAP" evidence="12">
    <location>
        <begin position="300"/>
        <end position="361"/>
    </location>
</feature>
<dbReference type="GO" id="GO:0009897">
    <property type="term" value="C:external side of plasma membrane"/>
    <property type="evidence" value="ECO:0007669"/>
    <property type="project" value="TreeGrafter"/>
</dbReference>
<keyword evidence="11" id="KW-0325">Glycoprotein</keyword>
<dbReference type="PRINTS" id="PR01185">
    <property type="entry name" value="INTEGRINA"/>
</dbReference>
<dbReference type="SUPFAM" id="SSF69179">
    <property type="entry name" value="Integrin domains"/>
    <property type="match status" value="3"/>
</dbReference>
<dbReference type="InterPro" id="IPR018184">
    <property type="entry name" value="Integrin_alpha_C_CS"/>
</dbReference>
<name>A0A669DFC1_ORENI</name>
<dbReference type="Pfam" id="PF20806">
    <property type="entry name" value="Integrin_A_Ig_3"/>
    <property type="match status" value="1"/>
</dbReference>
<dbReference type="InterPro" id="IPR028994">
    <property type="entry name" value="Integrin_alpha_N"/>
</dbReference>
<feature type="repeat" description="FG-GAP" evidence="12">
    <location>
        <begin position="362"/>
        <end position="419"/>
    </location>
</feature>
<comment type="similarity">
    <text evidence="2 13">Belongs to the integrin alpha chain family.</text>
</comment>
<sequence length="961" mass="106078">MEGWITCGLWLIAFLSSCGLLSAFNLDTDNVQEKTGDPGSLFGFSLAMHRQLLPQDKRMLLVGAPRAKALRGQKSAVTGGLYNCNMSSPTSGCNRVIFDNDEDKENQWMGVTVKSQGPGGQVVTCAHRYQRRANVGSPLLESRDIIGRCYVLSQSLKINSFENGEGGAWYFCDQRSRGHEMFGSCQQGLSATFDKDYHYIIFGAPGAYNWKGIVRVEQKNDTFIDMGIFDDGPYEAGDENQKNPDLVPVPASSYLGFSLDSGKRLTNKGQLTVVAGAPRANHSGAVLLLKTGGDKTNTLVEEFSLEGEGLASSFGYDLTVLDLNKDGWEDIVVGAPQYFEKDGEIGGAVYVYINNAGKWNKVKPTRIDGPLDSMFGLAVENLGDINLDGYDDFAVGAPYEDQGKGKVYIYYGSATGQISPKLPSAQQRGTFGYSLAGNMDLDYNSYPDLAVGSLSDSVFVYKSRPVIDIQKKITITPKEIDLLTNNCENNSNLTIKACFSYSANPVSYAPKLGKLRKEWNSALNDNSPCRYRRFLHSLAIQVNCRRRVMLCNVVVLQENIRDKLRGIPIDVSVEIVGGRRKRRQSSGPGLQPVLDAEASKPTRSVVEFMKTGCGSDNVCNSNLMMEYRYGHWNDENFIPLPTENGVPVLSLSNQKEFALEVSVSNAGGDDAYEASMIASFPSSLTYSATRVPNKVSCQANRNGSLVDCDLGNPFEKDDKTTVYIILGTAGISFNTSEVEVNLQLETTSIQQLAPVKAKAKVAIELQLSVSGQVTPSQVYFTGDVKGETAESDDGSAITHHFRIINLGRRLTDFGTATLDIDWPKQTSDDNWLLYLMKISATGVDQIECTPKSEINPLQVKHHVDVSSLTAFPERREARHGGVPWWIIVLSLLFGLLLLALLAFLLWKCGFFKRAKYEDKVPSYNAVRIKREERAINPGNANWENLEKKPWMTTWHDNERYS</sequence>
<dbReference type="PANTHER" id="PTHR23220">
    <property type="entry name" value="INTEGRIN ALPHA"/>
    <property type="match status" value="1"/>
</dbReference>
<keyword evidence="9 13" id="KW-0472">Membrane</keyword>
<feature type="domain" description="Integrin alpha first immunoglubulin-like" evidence="14">
    <location>
        <begin position="463"/>
        <end position="610"/>
    </location>
</feature>
<keyword evidence="6 13" id="KW-0130">Cell adhesion</keyword>
<comment type="subcellular location">
    <subcellularLocation>
        <location evidence="1 13">Membrane</location>
        <topology evidence="1 13">Single-pass type I membrane protein</topology>
    </subcellularLocation>
</comment>
<feature type="repeat" description="FG-GAP" evidence="12">
    <location>
        <begin position="173"/>
        <end position="226"/>
    </location>
</feature>
<accession>A0A669DFC1</accession>
<feature type="chain" id="PRO_5025714435" evidence="13">
    <location>
        <begin position="24"/>
        <end position="961"/>
    </location>
</feature>
<evidence type="ECO:0000256" key="9">
    <source>
        <dbReference type="ARBA" id="ARBA00023136"/>
    </source>
</evidence>
<dbReference type="InterPro" id="IPR048285">
    <property type="entry name" value="Integrin_alpha_Ig-like_2"/>
</dbReference>
<dbReference type="InterPro" id="IPR013517">
    <property type="entry name" value="FG-GAP"/>
</dbReference>
<evidence type="ECO:0000256" key="11">
    <source>
        <dbReference type="ARBA" id="ARBA00023180"/>
    </source>
</evidence>
<feature type="repeat" description="FG-GAP" evidence="12">
    <location>
        <begin position="420"/>
        <end position="478"/>
    </location>
</feature>
<dbReference type="Pfam" id="PF01839">
    <property type="entry name" value="FG-GAP"/>
    <property type="match status" value="2"/>
</dbReference>
<protein>
    <submittedName>
        <fullName evidence="17">Integrin, alpha 6b</fullName>
    </submittedName>
</protein>
<dbReference type="Gene3D" id="2.60.40.1460">
    <property type="entry name" value="Integrin domains. Chain A, domain 2"/>
    <property type="match status" value="1"/>
</dbReference>
<keyword evidence="4 13" id="KW-0732">Signal</keyword>
<dbReference type="SUPFAM" id="SSF69318">
    <property type="entry name" value="Integrin alpha N-terminal domain"/>
    <property type="match status" value="1"/>
</dbReference>
<feature type="domain" description="Integrin alpha third immunoglobulin-like" evidence="16">
    <location>
        <begin position="767"/>
        <end position="862"/>
    </location>
</feature>
<proteinExistence type="inferred from homology"/>
<evidence type="ECO:0000256" key="6">
    <source>
        <dbReference type="ARBA" id="ARBA00022889"/>
    </source>
</evidence>
<dbReference type="Pfam" id="PF20805">
    <property type="entry name" value="Integrin_A_Ig_2"/>
    <property type="match status" value="1"/>
</dbReference>
<dbReference type="InterPro" id="IPR032695">
    <property type="entry name" value="Integrin_dom_sf"/>
</dbReference>
<keyword evidence="3 13" id="KW-0812">Transmembrane</keyword>